<accession>A0A6J5U081</accession>
<keyword evidence="4" id="KW-1185">Reference proteome</keyword>
<reference evidence="4" key="1">
    <citation type="journal article" date="2020" name="Genome Biol.">
        <title>Gamete binning: chromosome-level and haplotype-resolved genome assembly enabled by high-throughput single-cell sequencing of gamete genomes.</title>
        <authorList>
            <person name="Campoy J.A."/>
            <person name="Sun H."/>
            <person name="Goel M."/>
            <person name="Jiao W.-B."/>
            <person name="Folz-Donahue K."/>
            <person name="Wang N."/>
            <person name="Rubio M."/>
            <person name="Liu C."/>
            <person name="Kukat C."/>
            <person name="Ruiz D."/>
            <person name="Huettel B."/>
            <person name="Schneeberger K."/>
        </authorList>
    </citation>
    <scope>NUCLEOTIDE SEQUENCE [LARGE SCALE GENOMIC DNA]</scope>
    <source>
        <strain evidence="4">cv. Rojo Pasion</strain>
    </source>
</reference>
<protein>
    <submittedName>
        <fullName evidence="1">Uncharacterized protein</fullName>
    </submittedName>
</protein>
<evidence type="ECO:0000313" key="2">
    <source>
        <dbReference type="EMBL" id="CAB4299366.1"/>
    </source>
</evidence>
<evidence type="ECO:0000313" key="1">
    <source>
        <dbReference type="EMBL" id="CAB4268987.1"/>
    </source>
</evidence>
<dbReference type="EMBL" id="CAEKDK010000002">
    <property type="protein sequence ID" value="CAB4268987.1"/>
    <property type="molecule type" value="Genomic_DNA"/>
</dbReference>
<gene>
    <name evidence="1" type="ORF">CURHAP_LOCUS13878</name>
    <name evidence="2" type="ORF">ORAREDHAP_LOCUS13439</name>
</gene>
<name>A0A6J5U081_PRUAR</name>
<organism evidence="1 3">
    <name type="scientific">Prunus armeniaca</name>
    <name type="common">Apricot</name>
    <name type="synonym">Armeniaca vulgaris</name>
    <dbReference type="NCBI Taxonomy" id="36596"/>
    <lineage>
        <taxon>Eukaryota</taxon>
        <taxon>Viridiplantae</taxon>
        <taxon>Streptophyta</taxon>
        <taxon>Embryophyta</taxon>
        <taxon>Tracheophyta</taxon>
        <taxon>Spermatophyta</taxon>
        <taxon>Magnoliopsida</taxon>
        <taxon>eudicotyledons</taxon>
        <taxon>Gunneridae</taxon>
        <taxon>Pentapetalae</taxon>
        <taxon>rosids</taxon>
        <taxon>fabids</taxon>
        <taxon>Rosales</taxon>
        <taxon>Rosaceae</taxon>
        <taxon>Amygdaloideae</taxon>
        <taxon>Amygdaleae</taxon>
        <taxon>Prunus</taxon>
    </lineage>
</organism>
<evidence type="ECO:0000313" key="4">
    <source>
        <dbReference type="Proteomes" id="UP000507245"/>
    </source>
</evidence>
<evidence type="ECO:0000313" key="3">
    <source>
        <dbReference type="Proteomes" id="UP000507222"/>
    </source>
</evidence>
<dbReference type="Proteomes" id="UP000507222">
    <property type="component" value="Unassembled WGS sequence"/>
</dbReference>
<dbReference type="Proteomes" id="UP000507245">
    <property type="component" value="Unassembled WGS sequence"/>
</dbReference>
<reference evidence="1 3" key="2">
    <citation type="submission" date="2020-05" db="EMBL/GenBank/DDBJ databases">
        <authorList>
            <person name="Campoy J."/>
            <person name="Schneeberger K."/>
            <person name="Spophaly S."/>
        </authorList>
    </citation>
    <scope>NUCLEOTIDE SEQUENCE [LARGE SCALE GENOMIC DNA]</scope>
    <source>
        <strain evidence="1">PruArmRojPasFocal</strain>
    </source>
</reference>
<dbReference type="EMBL" id="CAEKKB010000002">
    <property type="protein sequence ID" value="CAB4299366.1"/>
    <property type="molecule type" value="Genomic_DNA"/>
</dbReference>
<proteinExistence type="predicted"/>
<dbReference type="AlphaFoldDB" id="A0A6J5U081"/>
<sequence length="108" mass="11314">MGRKWTWGLAAPSAKGLGHGFGLSLSWASPIVGKGYGAEPKMGLGNEAKWKGLGSTLGNEAGPMVYLMELGPMGLRLQGGLESGLQSFGRELPLELGIQCFGKGFEEC</sequence>